<dbReference type="EMBL" id="WRXO01000004">
    <property type="protein sequence ID" value="MVT42152.1"/>
    <property type="molecule type" value="Genomic_DNA"/>
</dbReference>
<dbReference type="Proteomes" id="UP000468388">
    <property type="component" value="Unassembled WGS sequence"/>
</dbReference>
<dbReference type="GO" id="GO:0032259">
    <property type="term" value="P:methylation"/>
    <property type="evidence" value="ECO:0007669"/>
    <property type="project" value="UniProtKB-KW"/>
</dbReference>
<proteinExistence type="predicted"/>
<name>A0A6N8JDG2_9BACT</name>
<dbReference type="InterPro" id="IPR029063">
    <property type="entry name" value="SAM-dependent_MTases_sf"/>
</dbReference>
<dbReference type="RefSeq" id="WP_157300782.1">
    <property type="nucleotide sequence ID" value="NZ_BAAAZB010000005.1"/>
</dbReference>
<dbReference type="AlphaFoldDB" id="A0A6N8JDG2"/>
<dbReference type="Gene3D" id="3.40.50.150">
    <property type="entry name" value="Vaccinia Virus protein VP39"/>
    <property type="match status" value="1"/>
</dbReference>
<keyword evidence="3" id="KW-1185">Reference proteome</keyword>
<evidence type="ECO:0000313" key="3">
    <source>
        <dbReference type="Proteomes" id="UP000468388"/>
    </source>
</evidence>
<evidence type="ECO:0000259" key="1">
    <source>
        <dbReference type="Pfam" id="PF13649"/>
    </source>
</evidence>
<comment type="caution">
    <text evidence="2">The sequence shown here is derived from an EMBL/GenBank/DDBJ whole genome shotgun (WGS) entry which is preliminary data.</text>
</comment>
<dbReference type="SUPFAM" id="SSF53335">
    <property type="entry name" value="S-adenosyl-L-methionine-dependent methyltransferases"/>
    <property type="match status" value="1"/>
</dbReference>
<evidence type="ECO:0000313" key="2">
    <source>
        <dbReference type="EMBL" id="MVT42152.1"/>
    </source>
</evidence>
<dbReference type="InterPro" id="IPR041698">
    <property type="entry name" value="Methyltransf_25"/>
</dbReference>
<dbReference type="Pfam" id="PF13649">
    <property type="entry name" value="Methyltransf_25"/>
    <property type="match status" value="1"/>
</dbReference>
<dbReference type="CDD" id="cd02440">
    <property type="entry name" value="AdoMet_MTases"/>
    <property type="match status" value="1"/>
</dbReference>
<feature type="domain" description="Methyltransferase" evidence="1">
    <location>
        <begin position="51"/>
        <end position="146"/>
    </location>
</feature>
<protein>
    <submittedName>
        <fullName evidence="2">Methyltransferase domain-containing protein</fullName>
    </submittedName>
</protein>
<gene>
    <name evidence="2" type="ORF">GO495_16285</name>
</gene>
<dbReference type="OrthoDB" id="529208at2"/>
<reference evidence="2 3" key="1">
    <citation type="submission" date="2019-12" db="EMBL/GenBank/DDBJ databases">
        <title>The draft genomic sequence of strain Chitinophaga oryziterrae JCM 16595.</title>
        <authorList>
            <person name="Zhang X."/>
        </authorList>
    </citation>
    <scope>NUCLEOTIDE SEQUENCE [LARGE SCALE GENOMIC DNA]</scope>
    <source>
        <strain evidence="2 3">JCM 16595</strain>
    </source>
</reference>
<sequence length="266" mass="31013">MTSNDQLVSQAFSLQSAVFDKLNNENKLTAHLRAIYREEVMKQAKEQSRFLELNCGTGIDTLFFANQGFRLLSTDIAAGMLNELDRKIREHHLEDVINTRQCSFNELNNLGNQQFDYIISNFGGLNCTGKLDQVLDQLKTFLTEKGKATLVIMPVVSPWELIMALKGDFKTAFRRFKKDATAHIEGVHFSLRYYNPSYIKRHLKSDFDVLTLKGIYFAVPPEFYQGFIERYPRLYKFLQKVERRLSNYFPFNIFCDHYLITIQKKS</sequence>
<keyword evidence="2" id="KW-0808">Transferase</keyword>
<keyword evidence="2" id="KW-0489">Methyltransferase</keyword>
<organism evidence="2 3">
    <name type="scientific">Chitinophaga oryziterrae</name>
    <dbReference type="NCBI Taxonomy" id="1031224"/>
    <lineage>
        <taxon>Bacteria</taxon>
        <taxon>Pseudomonadati</taxon>
        <taxon>Bacteroidota</taxon>
        <taxon>Chitinophagia</taxon>
        <taxon>Chitinophagales</taxon>
        <taxon>Chitinophagaceae</taxon>
        <taxon>Chitinophaga</taxon>
    </lineage>
</organism>
<accession>A0A6N8JDG2</accession>
<dbReference type="GO" id="GO:0008168">
    <property type="term" value="F:methyltransferase activity"/>
    <property type="evidence" value="ECO:0007669"/>
    <property type="project" value="UniProtKB-KW"/>
</dbReference>